<dbReference type="Gene3D" id="3.40.30.10">
    <property type="entry name" value="Glutaredoxin"/>
    <property type="match status" value="1"/>
</dbReference>
<dbReference type="AlphaFoldDB" id="A0A9J2PYL1"/>
<dbReference type="PANTHER" id="PTHR23322">
    <property type="entry name" value="FAS-ASSOCIATED PROTEIN"/>
    <property type="match status" value="1"/>
</dbReference>
<evidence type="ECO:0000256" key="1">
    <source>
        <dbReference type="SAM" id="MobiDB-lite"/>
    </source>
</evidence>
<dbReference type="InterPro" id="IPR006577">
    <property type="entry name" value="UAS"/>
</dbReference>
<feature type="compositionally biased region" description="Basic and acidic residues" evidence="1">
    <location>
        <begin position="499"/>
        <end position="562"/>
    </location>
</feature>
<dbReference type="GO" id="GO:0043130">
    <property type="term" value="F:ubiquitin binding"/>
    <property type="evidence" value="ECO:0007669"/>
    <property type="project" value="TreeGrafter"/>
</dbReference>
<feature type="domain" description="UBX" evidence="2">
    <location>
        <begin position="576"/>
        <end position="655"/>
    </location>
</feature>
<protein>
    <submittedName>
        <fullName evidence="4">UBX domain-containing protein</fullName>
    </submittedName>
</protein>
<dbReference type="WBParaSite" id="ALUE_0001503801-mRNA-1">
    <property type="protein sequence ID" value="ALUE_0001503801-mRNA-1"/>
    <property type="gene ID" value="ALUE_0001503801"/>
</dbReference>
<dbReference type="Gene3D" id="3.10.20.90">
    <property type="entry name" value="Phosphatidylinositol 3-kinase Catalytic Subunit, Chain A, domain 1"/>
    <property type="match status" value="1"/>
</dbReference>
<accession>A0A9J2PYL1</accession>
<dbReference type="GO" id="GO:0036503">
    <property type="term" value="P:ERAD pathway"/>
    <property type="evidence" value="ECO:0007669"/>
    <property type="project" value="TreeGrafter"/>
</dbReference>
<dbReference type="CDD" id="cd22249">
    <property type="entry name" value="UDM1_RNF168_RNF169-like"/>
    <property type="match status" value="1"/>
</dbReference>
<dbReference type="GO" id="GO:0005783">
    <property type="term" value="C:endoplasmic reticulum"/>
    <property type="evidence" value="ECO:0007669"/>
    <property type="project" value="TreeGrafter"/>
</dbReference>
<dbReference type="SMART" id="SM00594">
    <property type="entry name" value="UAS"/>
    <property type="match status" value="1"/>
</dbReference>
<dbReference type="Proteomes" id="UP000036681">
    <property type="component" value="Unplaced"/>
</dbReference>
<reference evidence="4" key="1">
    <citation type="submission" date="2023-03" db="UniProtKB">
        <authorList>
            <consortium name="WormBaseParasite"/>
        </authorList>
    </citation>
    <scope>IDENTIFICATION</scope>
</reference>
<dbReference type="InterPro" id="IPR049483">
    <property type="entry name" value="FAF1_2-like_UAS"/>
</dbReference>
<dbReference type="Pfam" id="PF21021">
    <property type="entry name" value="FAF1"/>
    <property type="match status" value="1"/>
</dbReference>
<keyword evidence="3" id="KW-1185">Reference proteome</keyword>
<name>A0A9J2PYL1_ASCLU</name>
<dbReference type="InterPro" id="IPR001012">
    <property type="entry name" value="UBX_dom"/>
</dbReference>
<evidence type="ECO:0000259" key="2">
    <source>
        <dbReference type="PROSITE" id="PS50033"/>
    </source>
</evidence>
<dbReference type="InterPro" id="IPR036249">
    <property type="entry name" value="Thioredoxin-like_sf"/>
</dbReference>
<dbReference type="PROSITE" id="PS50033">
    <property type="entry name" value="UBX"/>
    <property type="match status" value="1"/>
</dbReference>
<dbReference type="GO" id="GO:0005634">
    <property type="term" value="C:nucleus"/>
    <property type="evidence" value="ECO:0007669"/>
    <property type="project" value="TreeGrafter"/>
</dbReference>
<dbReference type="SUPFAM" id="SSF52833">
    <property type="entry name" value="Thioredoxin-like"/>
    <property type="match status" value="1"/>
</dbReference>
<dbReference type="InterPro" id="IPR050730">
    <property type="entry name" value="UBX_domain-protein"/>
</dbReference>
<proteinExistence type="predicted"/>
<sequence length="893" mass="100191">MRFWDSAGTTNVLTNSVNVQSEGKRVLSIEFFLFIPPDIFAQSNLGATEWSETRLLLFAEAALAGTTRRGRALLQICNRIQSGNIRGRTCRNNSTRKGIAPNMQSHPKRQYQSQWLTVARKCVTSMQVARCAFLGSHEVMILQKVANTEENCLQSCNLPSAKCDVENAADVRSANDSGMSTGVEPKTGVAAVHVVQATGSCPLLQPTDGTSLAIGKTNATIFSTQSEVCGNASNDSSKKRADRACADVPAFNVSTTRHDKRLISVPDSSVISSLNLSGVGYGNSDSSSSTSDDSGSYHDAEFDENILHSAEKVRVERRPLLPSGFASVQEALQQFVSVFESRYGGNHPVFHMGTLRDAIRDAFQAPGHTVSARRPLAVYVHNDNAIACNIFAKNVLCSDKISSLLNAEFVLWPWDVTFTENRDAFMKWMEVCRIQGLKNRMKKILDEHYPLLIVLTRKNGVVHCTDIAFGYESIDQVLAKLGSGLAEYSQTKVVEADEEKGRAEREELRRQQERDYELSRAQDRARHEQLQKQKQQHEGEEVQKREDEVRRRVAEEEKEKRNKQLASSLPPEPAAAERNVVTVRVRFPDASAVVRRFRTSEPLRNLATFIELKGYSLDRHRILTSDVPRKDVIQSYDLSETFEELKWLPREQPHFNESPFRIDTDLALILDYYTSRVIQQCVKAIARRVCVECFLPAAPFCYKVTLGSQRGFTTGPVGTCSLWCMPKKTMCRERIVNSISRFVSRRTQQNAFHVHATVRQIEVSTTHQKRKLAESLTGCFYRMVRQLCKLCGRVALAESLTGCFYRMVRQLCKLCGRVAVGSSCAPLELSLITLARASNKGREKVPLRCRKNDVPTQYDMRTIRMEKLTLGSEGDSEFTGIHCDDVVLTTRVL</sequence>
<feature type="compositionally biased region" description="Low complexity" evidence="1">
    <location>
        <begin position="565"/>
        <end position="575"/>
    </location>
</feature>
<dbReference type="InterPro" id="IPR029071">
    <property type="entry name" value="Ubiquitin-like_domsf"/>
</dbReference>
<evidence type="ECO:0000313" key="4">
    <source>
        <dbReference type="WBParaSite" id="ALUE_0001503801-mRNA-1"/>
    </source>
</evidence>
<dbReference type="Pfam" id="PF00789">
    <property type="entry name" value="UBX"/>
    <property type="match status" value="1"/>
</dbReference>
<dbReference type="SUPFAM" id="SSF54236">
    <property type="entry name" value="Ubiquitin-like"/>
    <property type="match status" value="1"/>
</dbReference>
<evidence type="ECO:0000313" key="3">
    <source>
        <dbReference type="Proteomes" id="UP000036681"/>
    </source>
</evidence>
<organism evidence="3 4">
    <name type="scientific">Ascaris lumbricoides</name>
    <name type="common">Giant roundworm</name>
    <dbReference type="NCBI Taxonomy" id="6252"/>
    <lineage>
        <taxon>Eukaryota</taxon>
        <taxon>Metazoa</taxon>
        <taxon>Ecdysozoa</taxon>
        <taxon>Nematoda</taxon>
        <taxon>Chromadorea</taxon>
        <taxon>Rhabditida</taxon>
        <taxon>Spirurina</taxon>
        <taxon>Ascaridomorpha</taxon>
        <taxon>Ascaridoidea</taxon>
        <taxon>Ascarididae</taxon>
        <taxon>Ascaris</taxon>
    </lineage>
</organism>
<feature type="region of interest" description="Disordered" evidence="1">
    <location>
        <begin position="493"/>
        <end position="575"/>
    </location>
</feature>
<dbReference type="PANTHER" id="PTHR23322:SF96">
    <property type="entry name" value="FAS-ASSOCIATED FACTOR 1"/>
    <property type="match status" value="1"/>
</dbReference>